<dbReference type="GO" id="GO:0000224">
    <property type="term" value="F:peptide-N4-(N-acetyl-beta-glucosaminyl)asparagine amidase activity"/>
    <property type="evidence" value="ECO:0007669"/>
    <property type="project" value="TreeGrafter"/>
</dbReference>
<dbReference type="SUPFAM" id="SSF48208">
    <property type="entry name" value="Six-hairpin glycosidases"/>
    <property type="match status" value="1"/>
</dbReference>
<dbReference type="Proteomes" id="UP000190328">
    <property type="component" value="Unassembled WGS sequence"/>
</dbReference>
<dbReference type="InterPro" id="IPR005887">
    <property type="entry name" value="GH92_a_mannosidase_put"/>
</dbReference>
<accession>A0A1T4MAN9</accession>
<evidence type="ECO:0000259" key="1">
    <source>
        <dbReference type="Pfam" id="PF07971"/>
    </source>
</evidence>
<organism evidence="3 4">
    <name type="scientific">Pilibacter termitis</name>
    <dbReference type="NCBI Taxonomy" id="263852"/>
    <lineage>
        <taxon>Bacteria</taxon>
        <taxon>Bacillati</taxon>
        <taxon>Bacillota</taxon>
        <taxon>Bacilli</taxon>
        <taxon>Lactobacillales</taxon>
        <taxon>Enterococcaceae</taxon>
        <taxon>Pilibacter</taxon>
    </lineage>
</organism>
<dbReference type="InterPro" id="IPR008928">
    <property type="entry name" value="6-hairpin_glycosidase_sf"/>
</dbReference>
<dbReference type="InterPro" id="IPR012939">
    <property type="entry name" value="Glyco_hydro_92"/>
</dbReference>
<gene>
    <name evidence="3" type="ORF">SAMN02745116_01010</name>
</gene>
<sequence length="692" mass="79078">MSVSIDTRHGSSNTASLSNGNCLPLTSTPHAMNYFAPQTSSSRGAWWFHPEDVSFEGFRLTHQPSPWVGDFGYLLLQPFSGKVSNPSVFGASSSYERTNSVFSPHELSVFLNRYEISASLTPSRYGAKLRINYERNGAGMFLHLTENHAWRAIDNHTITGWVSNFAECEDKEFKMYFALFFHEAIQETTSHALFFGDIKTQEVTLATSFISEKQVHLNLQRELEKSYEEVKENAKVEWENVFSKIKITHHNQEEKSTFYHCLYRAFLFPTRFYELDENFSAIHYQTHTKEVKKGVYYTNNGFWDTAKTVYPLYTLIAQDTLSEMLEGFLNVYREVGYLPKWLSPDERGMMPGMAIDSVIADCLTKGIRMDLAEEFLQAMIHSANVKSGDERFGRANIEAYNRLGFVPNSQTESVNQTQDNAYSDYCIAQVAELLGKTEIERKYRKLSIGYRQLIDEKTHLLRAKDENGNFVLPFSTYEWGGAYTEGSAWQNSFLAFHDIAGYIESIGGEENFSKLLSDLCNQSSFFEVGHYGFEIHEMTEMARLNFGQLALSNQPSFHVPYLFHYCHQPEKTQILVRQLLKNAFSSGEEAFPGDEDNGSMSCWYIFSSLGFFPVCCGNKEYQLGIPLFDKAEVTLSNNETLRIQTTPNEVQHQFVIGKRKNGKEYKANTLQHDEVMKGGTLEIQLGILPNEK</sequence>
<dbReference type="STRING" id="263852.SAMN02745116_01010"/>
<dbReference type="PANTHER" id="PTHR12143">
    <property type="entry name" value="PEPTIDE N-GLYCANASE PNGASE -RELATED"/>
    <property type="match status" value="1"/>
</dbReference>
<dbReference type="AlphaFoldDB" id="A0A1T4MAN9"/>
<dbReference type="EMBL" id="FUXI01000009">
    <property type="protein sequence ID" value="SJZ63916.1"/>
    <property type="molecule type" value="Genomic_DNA"/>
</dbReference>
<dbReference type="GO" id="GO:0030246">
    <property type="term" value="F:carbohydrate binding"/>
    <property type="evidence" value="ECO:0007669"/>
    <property type="project" value="InterPro"/>
</dbReference>
<dbReference type="FunFam" id="3.30.2080.10:FF:000001">
    <property type="entry name" value="Alpha-1,2-mannosidase subfamily"/>
    <property type="match status" value="1"/>
</dbReference>
<dbReference type="GO" id="GO:0005829">
    <property type="term" value="C:cytosol"/>
    <property type="evidence" value="ECO:0007669"/>
    <property type="project" value="TreeGrafter"/>
</dbReference>
<dbReference type="Gene3D" id="2.70.98.10">
    <property type="match status" value="1"/>
</dbReference>
<protein>
    <submittedName>
        <fullName evidence="3">Alpha-1,2-mannosidase, putative</fullName>
    </submittedName>
</protein>
<dbReference type="Pfam" id="PF17678">
    <property type="entry name" value="Glyco_hydro_92N"/>
    <property type="match status" value="1"/>
</dbReference>
<dbReference type="GO" id="GO:0005975">
    <property type="term" value="P:carbohydrate metabolic process"/>
    <property type="evidence" value="ECO:0007669"/>
    <property type="project" value="InterPro"/>
</dbReference>
<dbReference type="InterPro" id="IPR050883">
    <property type="entry name" value="PNGase"/>
</dbReference>
<dbReference type="GO" id="GO:0006516">
    <property type="term" value="P:glycoprotein catabolic process"/>
    <property type="evidence" value="ECO:0007669"/>
    <property type="project" value="TreeGrafter"/>
</dbReference>
<dbReference type="OrthoDB" id="9804511at2"/>
<dbReference type="PANTHER" id="PTHR12143:SF43">
    <property type="entry name" value="PUTATIVE-RELATED"/>
    <property type="match status" value="1"/>
</dbReference>
<dbReference type="Gene3D" id="1.20.1610.10">
    <property type="entry name" value="alpha-1,2-mannosidases domains"/>
    <property type="match status" value="1"/>
</dbReference>
<dbReference type="InterPro" id="IPR041371">
    <property type="entry name" value="GH92_N"/>
</dbReference>
<evidence type="ECO:0000313" key="3">
    <source>
        <dbReference type="EMBL" id="SJZ63916.1"/>
    </source>
</evidence>
<proteinExistence type="predicted"/>
<dbReference type="NCBIfam" id="TIGR01180">
    <property type="entry name" value="aman2_put"/>
    <property type="match status" value="1"/>
</dbReference>
<name>A0A1T4MAN9_9ENTE</name>
<feature type="domain" description="Glycosyl hydrolase family 92 N-terminal" evidence="2">
    <location>
        <begin position="5"/>
        <end position="190"/>
    </location>
</feature>
<reference evidence="3 4" key="1">
    <citation type="submission" date="2017-02" db="EMBL/GenBank/DDBJ databases">
        <authorList>
            <person name="Peterson S.W."/>
        </authorList>
    </citation>
    <scope>NUCLEOTIDE SEQUENCE [LARGE SCALE GENOMIC DNA]</scope>
    <source>
        <strain evidence="3 4">ATCC BAA-1030</strain>
    </source>
</reference>
<dbReference type="InterPro" id="IPR014718">
    <property type="entry name" value="GH-type_carb-bd"/>
</dbReference>
<dbReference type="Gene3D" id="1.20.1050.60">
    <property type="entry name" value="alpha-1,2-mannosidase"/>
    <property type="match status" value="1"/>
</dbReference>
<dbReference type="Pfam" id="PF07971">
    <property type="entry name" value="Glyco_hydro_92"/>
    <property type="match status" value="1"/>
</dbReference>
<dbReference type="Gene3D" id="3.30.2080.10">
    <property type="entry name" value="GH92 mannosidase domain"/>
    <property type="match status" value="1"/>
</dbReference>
<keyword evidence="4" id="KW-1185">Reference proteome</keyword>
<dbReference type="RefSeq" id="WP_078806934.1">
    <property type="nucleotide sequence ID" value="NZ_FUXI01000009.1"/>
</dbReference>
<evidence type="ECO:0000259" key="2">
    <source>
        <dbReference type="Pfam" id="PF17678"/>
    </source>
</evidence>
<feature type="domain" description="Glycosyl hydrolase family 92" evidence="1">
    <location>
        <begin position="217"/>
        <end position="686"/>
    </location>
</feature>
<evidence type="ECO:0000313" key="4">
    <source>
        <dbReference type="Proteomes" id="UP000190328"/>
    </source>
</evidence>